<dbReference type="CDD" id="cd00075">
    <property type="entry name" value="HATPase"/>
    <property type="match status" value="1"/>
</dbReference>
<keyword evidence="8 15" id="KW-0418">Kinase</keyword>
<keyword evidence="12 13" id="KW-0472">Membrane</keyword>
<sequence>MIGGYLLVWYICSRYIWYETNRLYNILKAIQTLFPLIFFIIIIIGSILLTRRMLLKSLRHMDEVIEAAKKLSHPDERPIKLSQDMIDVQNELNLAREQGLRNILAAKEAEQRKNDLIVYLAHDLKTPLTSVIGYLTLLRDEPQISSDLRTKYTGIALDKAERLEDLLNEFFDITRFNLTTLTLEPERTNLSRMLEQITYEFNPILAEKELKWNMEITSDVEVLCDSDKLERVFDNLIRNAVNYSYAGTEITLSMKPVDDGVRIVVGNNGKTIPPDKLNRIFEQFFRLDSARSTSTGGSGLGLAISKELVELHGGQIQAVSEDESIIFTVWIPMDCHKIV</sequence>
<feature type="domain" description="Histidine kinase" evidence="14">
    <location>
        <begin position="119"/>
        <end position="335"/>
    </location>
</feature>
<evidence type="ECO:0000256" key="5">
    <source>
        <dbReference type="ARBA" id="ARBA00022679"/>
    </source>
</evidence>
<evidence type="ECO:0000256" key="10">
    <source>
        <dbReference type="ARBA" id="ARBA00022989"/>
    </source>
</evidence>
<keyword evidence="4" id="KW-0597">Phosphoprotein</keyword>
<dbReference type="SUPFAM" id="SSF55874">
    <property type="entry name" value="ATPase domain of HSP90 chaperone/DNA topoisomerase II/histidine kinase"/>
    <property type="match status" value="1"/>
</dbReference>
<evidence type="ECO:0000256" key="12">
    <source>
        <dbReference type="ARBA" id="ARBA00023136"/>
    </source>
</evidence>
<comment type="subcellular location">
    <subcellularLocation>
        <location evidence="2">Membrane</location>
    </subcellularLocation>
</comment>
<evidence type="ECO:0000256" key="2">
    <source>
        <dbReference type="ARBA" id="ARBA00004370"/>
    </source>
</evidence>
<dbReference type="InterPro" id="IPR004358">
    <property type="entry name" value="Sig_transdc_His_kin-like_C"/>
</dbReference>
<evidence type="ECO:0000256" key="3">
    <source>
        <dbReference type="ARBA" id="ARBA00012438"/>
    </source>
</evidence>
<protein>
    <recommendedName>
        <fullName evidence="3">histidine kinase</fullName>
        <ecNumber evidence="3">2.7.13.3</ecNumber>
    </recommendedName>
</protein>
<dbReference type="InterPro" id="IPR058212">
    <property type="entry name" value="VanS-like"/>
</dbReference>
<evidence type="ECO:0000256" key="7">
    <source>
        <dbReference type="ARBA" id="ARBA00022741"/>
    </source>
</evidence>
<evidence type="ECO:0000256" key="6">
    <source>
        <dbReference type="ARBA" id="ARBA00022692"/>
    </source>
</evidence>
<evidence type="ECO:0000256" key="1">
    <source>
        <dbReference type="ARBA" id="ARBA00000085"/>
    </source>
</evidence>
<evidence type="ECO:0000256" key="8">
    <source>
        <dbReference type="ARBA" id="ARBA00022777"/>
    </source>
</evidence>
<keyword evidence="9" id="KW-0067">ATP-binding</keyword>
<proteinExistence type="predicted"/>
<evidence type="ECO:0000313" key="15">
    <source>
        <dbReference type="EMBL" id="RDU25029.1"/>
    </source>
</evidence>
<dbReference type="OrthoDB" id="9792991at2"/>
<dbReference type="InterPro" id="IPR036890">
    <property type="entry name" value="HATPase_C_sf"/>
</dbReference>
<evidence type="ECO:0000256" key="11">
    <source>
        <dbReference type="ARBA" id="ARBA00023012"/>
    </source>
</evidence>
<organism evidence="15 16">
    <name type="scientific">Anaerosacchariphilus polymeriproducens</name>
    <dbReference type="NCBI Taxonomy" id="1812858"/>
    <lineage>
        <taxon>Bacteria</taxon>
        <taxon>Bacillati</taxon>
        <taxon>Bacillota</taxon>
        <taxon>Clostridia</taxon>
        <taxon>Lachnospirales</taxon>
        <taxon>Lachnospiraceae</taxon>
        <taxon>Anaerosacchariphilus</taxon>
    </lineage>
</organism>
<evidence type="ECO:0000256" key="13">
    <source>
        <dbReference type="SAM" id="Phobius"/>
    </source>
</evidence>
<dbReference type="SMART" id="SM00387">
    <property type="entry name" value="HATPase_c"/>
    <property type="match status" value="1"/>
</dbReference>
<dbReference type="InterPro" id="IPR003661">
    <property type="entry name" value="HisK_dim/P_dom"/>
</dbReference>
<dbReference type="AlphaFoldDB" id="A0A371AZQ3"/>
<keyword evidence="5" id="KW-0808">Transferase</keyword>
<dbReference type="NCBIfam" id="NF033091">
    <property type="entry name" value="HK_VanS_ACDEFG"/>
    <property type="match status" value="1"/>
</dbReference>
<dbReference type="PRINTS" id="PR00344">
    <property type="entry name" value="BCTRLSENSOR"/>
</dbReference>
<keyword evidence="16" id="KW-1185">Reference proteome</keyword>
<dbReference type="PANTHER" id="PTHR45453:SF1">
    <property type="entry name" value="PHOSPHATE REGULON SENSOR PROTEIN PHOR"/>
    <property type="match status" value="1"/>
</dbReference>
<evidence type="ECO:0000313" key="16">
    <source>
        <dbReference type="Proteomes" id="UP000255036"/>
    </source>
</evidence>
<dbReference type="SMART" id="SM00388">
    <property type="entry name" value="HisKA"/>
    <property type="match status" value="1"/>
</dbReference>
<dbReference type="PANTHER" id="PTHR45453">
    <property type="entry name" value="PHOSPHATE REGULON SENSOR PROTEIN PHOR"/>
    <property type="match status" value="1"/>
</dbReference>
<dbReference type="InterPro" id="IPR050351">
    <property type="entry name" value="BphY/WalK/GraS-like"/>
</dbReference>
<dbReference type="EMBL" id="QRCT01000009">
    <property type="protein sequence ID" value="RDU25029.1"/>
    <property type="molecule type" value="Genomic_DNA"/>
</dbReference>
<evidence type="ECO:0000256" key="9">
    <source>
        <dbReference type="ARBA" id="ARBA00022840"/>
    </source>
</evidence>
<comment type="catalytic activity">
    <reaction evidence="1">
        <text>ATP + protein L-histidine = ADP + protein N-phospho-L-histidine.</text>
        <dbReference type="EC" id="2.7.13.3"/>
    </reaction>
</comment>
<dbReference type="FunFam" id="3.30.565.10:FF:000013">
    <property type="entry name" value="Two-component sensor histidine kinase"/>
    <property type="match status" value="1"/>
</dbReference>
<dbReference type="CDD" id="cd00082">
    <property type="entry name" value="HisKA"/>
    <property type="match status" value="1"/>
</dbReference>
<dbReference type="Gene3D" id="3.30.565.10">
    <property type="entry name" value="Histidine kinase-like ATPase, C-terminal domain"/>
    <property type="match status" value="1"/>
</dbReference>
<reference evidence="15 16" key="1">
    <citation type="submission" date="2018-07" db="EMBL/GenBank/DDBJ databases">
        <title>Anaerosacharophilus polymeroproducens gen. nov. sp. nov., an anaerobic bacterium isolated from salt field.</title>
        <authorList>
            <person name="Kim W."/>
            <person name="Yang S.-H."/>
            <person name="Oh J."/>
            <person name="Lee J.-H."/>
            <person name="Kwon K.K."/>
        </authorList>
    </citation>
    <scope>NUCLEOTIDE SEQUENCE [LARGE SCALE GENOMIC DNA]</scope>
    <source>
        <strain evidence="15 16">MCWD5</strain>
    </source>
</reference>
<dbReference type="EC" id="2.7.13.3" evidence="3"/>
<dbReference type="Pfam" id="PF00512">
    <property type="entry name" value="HisKA"/>
    <property type="match status" value="1"/>
</dbReference>
<keyword evidence="6 13" id="KW-0812">Transmembrane</keyword>
<dbReference type="Gene3D" id="1.10.287.130">
    <property type="match status" value="1"/>
</dbReference>
<feature type="transmembrane region" description="Helical" evidence="13">
    <location>
        <begin position="29"/>
        <end position="49"/>
    </location>
</feature>
<comment type="caution">
    <text evidence="15">The sequence shown here is derived from an EMBL/GenBank/DDBJ whole genome shotgun (WGS) entry which is preliminary data.</text>
</comment>
<dbReference type="GO" id="GO:0005886">
    <property type="term" value="C:plasma membrane"/>
    <property type="evidence" value="ECO:0007669"/>
    <property type="project" value="TreeGrafter"/>
</dbReference>
<dbReference type="PROSITE" id="PS50109">
    <property type="entry name" value="HIS_KIN"/>
    <property type="match status" value="1"/>
</dbReference>
<keyword evidence="10 13" id="KW-1133">Transmembrane helix</keyword>
<dbReference type="SUPFAM" id="SSF47384">
    <property type="entry name" value="Homodimeric domain of signal transducing histidine kinase"/>
    <property type="match status" value="1"/>
</dbReference>
<dbReference type="Pfam" id="PF02518">
    <property type="entry name" value="HATPase_c"/>
    <property type="match status" value="1"/>
</dbReference>
<dbReference type="GO" id="GO:0016036">
    <property type="term" value="P:cellular response to phosphate starvation"/>
    <property type="evidence" value="ECO:0007669"/>
    <property type="project" value="TreeGrafter"/>
</dbReference>
<evidence type="ECO:0000256" key="4">
    <source>
        <dbReference type="ARBA" id="ARBA00022553"/>
    </source>
</evidence>
<dbReference type="Proteomes" id="UP000255036">
    <property type="component" value="Unassembled WGS sequence"/>
</dbReference>
<dbReference type="InterPro" id="IPR003594">
    <property type="entry name" value="HATPase_dom"/>
</dbReference>
<dbReference type="GO" id="GO:0005524">
    <property type="term" value="F:ATP binding"/>
    <property type="evidence" value="ECO:0007669"/>
    <property type="project" value="UniProtKB-KW"/>
</dbReference>
<dbReference type="GO" id="GO:0004721">
    <property type="term" value="F:phosphoprotein phosphatase activity"/>
    <property type="evidence" value="ECO:0007669"/>
    <property type="project" value="TreeGrafter"/>
</dbReference>
<keyword evidence="11" id="KW-0902">Two-component regulatory system</keyword>
<name>A0A371AZQ3_9FIRM</name>
<dbReference type="InterPro" id="IPR036097">
    <property type="entry name" value="HisK_dim/P_sf"/>
</dbReference>
<evidence type="ECO:0000259" key="14">
    <source>
        <dbReference type="PROSITE" id="PS50109"/>
    </source>
</evidence>
<dbReference type="GO" id="GO:0000155">
    <property type="term" value="F:phosphorelay sensor kinase activity"/>
    <property type="evidence" value="ECO:0007669"/>
    <property type="project" value="InterPro"/>
</dbReference>
<accession>A0A371AZQ3</accession>
<keyword evidence="7" id="KW-0547">Nucleotide-binding</keyword>
<gene>
    <name evidence="15" type="primary">vanS</name>
    <name evidence="15" type="ORF">DWV06_01390</name>
</gene>
<dbReference type="InterPro" id="IPR005467">
    <property type="entry name" value="His_kinase_dom"/>
</dbReference>